<evidence type="ECO:0000313" key="2">
    <source>
        <dbReference type="Proteomes" id="UP000788153"/>
    </source>
</evidence>
<name>A0ABX0TYM5_9SPHN</name>
<gene>
    <name evidence="1" type="ORF">FHT01_000957</name>
</gene>
<dbReference type="EMBL" id="JAASQP010000001">
    <property type="protein sequence ID" value="NIJ23415.1"/>
    <property type="molecule type" value="Genomic_DNA"/>
</dbReference>
<comment type="caution">
    <text evidence="1">The sequence shown here is derived from an EMBL/GenBank/DDBJ whole genome shotgun (WGS) entry which is preliminary data.</text>
</comment>
<sequence length="182" mass="20178">MTTTEMGGASGDLPLIDERLWERVARDFDEIGPEACMAELLDELLAHNPHYLEMAMRSARDVGDSERILSGFAMFYRILWLSARERGRPLPRITPETRDAIAALAGECGEAQFVRLATQTLLDENPGLLQMADSFASRHDDYLGIMQGFALLYKSLSAQAVIDGLGVLAQRRAPDRKGRPAK</sequence>
<dbReference type="RefSeq" id="WP_140230838.1">
    <property type="nucleotide sequence ID" value="NZ_BAAAEV010000001.1"/>
</dbReference>
<organism evidence="1 2">
    <name type="scientific">Sphingomonas japonica</name>
    <dbReference type="NCBI Taxonomy" id="511662"/>
    <lineage>
        <taxon>Bacteria</taxon>
        <taxon>Pseudomonadati</taxon>
        <taxon>Pseudomonadota</taxon>
        <taxon>Alphaproteobacteria</taxon>
        <taxon>Sphingomonadales</taxon>
        <taxon>Sphingomonadaceae</taxon>
        <taxon>Sphingomonas</taxon>
    </lineage>
</organism>
<evidence type="ECO:0000313" key="1">
    <source>
        <dbReference type="EMBL" id="NIJ23415.1"/>
    </source>
</evidence>
<protein>
    <submittedName>
        <fullName evidence="1">Uncharacterized protein</fullName>
    </submittedName>
</protein>
<accession>A0ABX0TYM5</accession>
<proteinExistence type="predicted"/>
<reference evidence="1 2" key="1">
    <citation type="submission" date="2020-03" db="EMBL/GenBank/DDBJ databases">
        <title>Genomic Encyclopedia of Type Strains, Phase IV (KMG-IV): sequencing the most valuable type-strain genomes for metagenomic binning, comparative biology and taxonomic classification.</title>
        <authorList>
            <person name="Goeker M."/>
        </authorList>
    </citation>
    <scope>NUCLEOTIDE SEQUENCE [LARGE SCALE GENOMIC DNA]</scope>
    <source>
        <strain evidence="1 2">DSM 22753</strain>
    </source>
</reference>
<dbReference type="Proteomes" id="UP000788153">
    <property type="component" value="Unassembled WGS sequence"/>
</dbReference>
<keyword evidence="2" id="KW-1185">Reference proteome</keyword>